<evidence type="ECO:0000313" key="3">
    <source>
        <dbReference type="Proteomes" id="UP001497472"/>
    </source>
</evidence>
<dbReference type="Proteomes" id="UP001497472">
    <property type="component" value="Unassembled WGS sequence"/>
</dbReference>
<accession>A0AAV1IU35</accession>
<dbReference type="EMBL" id="CAVLEF010000001">
    <property type="protein sequence ID" value="CAK1539916.1"/>
    <property type="molecule type" value="Genomic_DNA"/>
</dbReference>
<evidence type="ECO:0000256" key="1">
    <source>
        <dbReference type="SAM" id="MobiDB-lite"/>
    </source>
</evidence>
<keyword evidence="3" id="KW-1185">Reference proteome</keyword>
<feature type="region of interest" description="Disordered" evidence="1">
    <location>
        <begin position="135"/>
        <end position="154"/>
    </location>
</feature>
<protein>
    <submittedName>
        <fullName evidence="2">Uncharacterized protein</fullName>
    </submittedName>
</protein>
<gene>
    <name evidence="2" type="ORF">LNINA_LOCUS11</name>
</gene>
<sequence length="231" mass="23767">MHLQATLSLRRFRSRRNSYSNGAKSYREGATARAGRRTTPPARRGRTAELSNRLRRAPRSNAPPSGDIRAVRSFLSHDGFRAAKMNGSATTAAVNGAVGGANGSLNGIGAAPRTATLGTPSAYAYASSGSLLGRGSARPVPPPTLPKYSGSFSAGSALSSAGLRERDREGTGGSHRLASLERLALRQRIIEQSANNQVAGAAALNSSATNAGPTSATVTLTDTATVSPLLP</sequence>
<dbReference type="AlphaFoldDB" id="A0AAV1IU35"/>
<reference evidence="2 3" key="1">
    <citation type="submission" date="2023-11" db="EMBL/GenBank/DDBJ databases">
        <authorList>
            <person name="Okamura Y."/>
        </authorList>
    </citation>
    <scope>NUCLEOTIDE SEQUENCE [LARGE SCALE GENOMIC DNA]</scope>
</reference>
<feature type="region of interest" description="Disordered" evidence="1">
    <location>
        <begin position="1"/>
        <end position="68"/>
    </location>
</feature>
<comment type="caution">
    <text evidence="2">The sequence shown here is derived from an EMBL/GenBank/DDBJ whole genome shotgun (WGS) entry which is preliminary data.</text>
</comment>
<name>A0AAV1IU35_9NEOP</name>
<organism evidence="2 3">
    <name type="scientific">Leptosia nina</name>
    <dbReference type="NCBI Taxonomy" id="320188"/>
    <lineage>
        <taxon>Eukaryota</taxon>
        <taxon>Metazoa</taxon>
        <taxon>Ecdysozoa</taxon>
        <taxon>Arthropoda</taxon>
        <taxon>Hexapoda</taxon>
        <taxon>Insecta</taxon>
        <taxon>Pterygota</taxon>
        <taxon>Neoptera</taxon>
        <taxon>Endopterygota</taxon>
        <taxon>Lepidoptera</taxon>
        <taxon>Glossata</taxon>
        <taxon>Ditrysia</taxon>
        <taxon>Papilionoidea</taxon>
        <taxon>Pieridae</taxon>
        <taxon>Pierinae</taxon>
        <taxon>Leptosia</taxon>
    </lineage>
</organism>
<feature type="compositionally biased region" description="Low complexity" evidence="1">
    <location>
        <begin position="28"/>
        <end position="42"/>
    </location>
</feature>
<proteinExistence type="predicted"/>
<evidence type="ECO:0000313" key="2">
    <source>
        <dbReference type="EMBL" id="CAK1539916.1"/>
    </source>
</evidence>